<dbReference type="PANTHER" id="PTHR31793:SF24">
    <property type="entry name" value="LONG-CHAIN ACYL-COA THIOESTERASE FADM"/>
    <property type="match status" value="1"/>
</dbReference>
<dbReference type="Pfam" id="PF13279">
    <property type="entry name" value="4HBT_2"/>
    <property type="match status" value="1"/>
</dbReference>
<comment type="caution">
    <text evidence="2">The sequence shown here is derived from an EMBL/GenBank/DDBJ whole genome shotgun (WGS) entry which is preliminary data.</text>
</comment>
<evidence type="ECO:0000313" key="2">
    <source>
        <dbReference type="EMBL" id="PMC61461.1"/>
    </source>
</evidence>
<dbReference type="AlphaFoldDB" id="A0A2N6SWK8"/>
<evidence type="ECO:0000313" key="3">
    <source>
        <dbReference type="Proteomes" id="UP000235363"/>
    </source>
</evidence>
<protein>
    <submittedName>
        <fullName evidence="2">Acyl-CoA thioesterase</fullName>
    </submittedName>
</protein>
<dbReference type="InterPro" id="IPR050563">
    <property type="entry name" value="4-hydroxybenzoyl-CoA_TE"/>
</dbReference>
<dbReference type="Proteomes" id="UP000235363">
    <property type="component" value="Unassembled WGS sequence"/>
</dbReference>
<accession>A0A2N6SWK8</accession>
<organism evidence="2 3">
    <name type="scientific">Corynebacterium xerosis</name>
    <dbReference type="NCBI Taxonomy" id="1725"/>
    <lineage>
        <taxon>Bacteria</taxon>
        <taxon>Bacillati</taxon>
        <taxon>Actinomycetota</taxon>
        <taxon>Actinomycetes</taxon>
        <taxon>Mycobacteriales</taxon>
        <taxon>Corynebacteriaceae</taxon>
        <taxon>Corynebacterium</taxon>
    </lineage>
</organism>
<dbReference type="EMBL" id="PNHF01000028">
    <property type="protein sequence ID" value="PMC61461.1"/>
    <property type="molecule type" value="Genomic_DNA"/>
</dbReference>
<dbReference type="GO" id="GO:0047617">
    <property type="term" value="F:fatty acyl-CoA hydrolase activity"/>
    <property type="evidence" value="ECO:0007669"/>
    <property type="project" value="TreeGrafter"/>
</dbReference>
<dbReference type="InterPro" id="IPR029069">
    <property type="entry name" value="HotDog_dom_sf"/>
</dbReference>
<dbReference type="SUPFAM" id="SSF54637">
    <property type="entry name" value="Thioesterase/thiol ester dehydrase-isomerase"/>
    <property type="match status" value="1"/>
</dbReference>
<proteinExistence type="predicted"/>
<dbReference type="Gene3D" id="3.10.129.10">
    <property type="entry name" value="Hotdog Thioesterase"/>
    <property type="match status" value="1"/>
</dbReference>
<gene>
    <name evidence="2" type="ORF">CJ204_10920</name>
</gene>
<feature type="region of interest" description="Disordered" evidence="1">
    <location>
        <begin position="136"/>
        <end position="170"/>
    </location>
</feature>
<name>A0A2N6SWK8_9CORY</name>
<dbReference type="RefSeq" id="WP_102214243.1">
    <property type="nucleotide sequence ID" value="NZ_PNHF01000028.1"/>
</dbReference>
<dbReference type="PANTHER" id="PTHR31793">
    <property type="entry name" value="4-HYDROXYBENZOYL-COA THIOESTERASE FAMILY MEMBER"/>
    <property type="match status" value="1"/>
</dbReference>
<feature type="compositionally biased region" description="Basic and acidic residues" evidence="1">
    <location>
        <begin position="144"/>
        <end position="159"/>
    </location>
</feature>
<sequence>MPDTNAFLTTIPVRWSDFDQYGHVNNLAYIEYAQEARVAFARASVDGGTGNLGTVVRHMEVDYLRALLPDTREVLVETEIIAMGNTSYTIRQAIKDEHGHIAAMLTTVMVLFDLEKARAMELTPTVRKTLGRFASPELTVGNGGRDDADGADGADHADGANDADAGDGRA</sequence>
<dbReference type="CDD" id="cd00586">
    <property type="entry name" value="4HBT"/>
    <property type="match status" value="1"/>
</dbReference>
<reference evidence="2 3" key="1">
    <citation type="submission" date="2017-09" db="EMBL/GenBank/DDBJ databases">
        <title>Bacterial strain isolated from the female urinary microbiota.</title>
        <authorList>
            <person name="Thomas-White K."/>
            <person name="Kumar N."/>
            <person name="Forster S."/>
            <person name="Putonti C."/>
            <person name="Lawley T."/>
            <person name="Wolfe A.J."/>
        </authorList>
    </citation>
    <scope>NUCLEOTIDE SEQUENCE [LARGE SCALE GENOMIC DNA]</scope>
    <source>
        <strain evidence="2 3">UMB0908</strain>
    </source>
</reference>
<evidence type="ECO:0000256" key="1">
    <source>
        <dbReference type="SAM" id="MobiDB-lite"/>
    </source>
</evidence>